<name>A0ABD5RT35_9EURY</name>
<reference evidence="2 3" key="1">
    <citation type="journal article" date="2019" name="Int. J. Syst. Evol. Microbiol.">
        <title>The Global Catalogue of Microorganisms (GCM) 10K type strain sequencing project: providing services to taxonomists for standard genome sequencing and annotation.</title>
        <authorList>
            <consortium name="The Broad Institute Genomics Platform"/>
            <consortium name="The Broad Institute Genome Sequencing Center for Infectious Disease"/>
            <person name="Wu L."/>
            <person name="Ma J."/>
        </authorList>
    </citation>
    <scope>NUCLEOTIDE SEQUENCE [LARGE SCALE GENOMIC DNA]</scope>
    <source>
        <strain evidence="2 3">CGMCC 1.12543</strain>
    </source>
</reference>
<protein>
    <recommendedName>
        <fullName evidence="4">Twin-arginine translocation signal domain-containing protein</fullName>
    </recommendedName>
</protein>
<dbReference type="PROSITE" id="PS51318">
    <property type="entry name" value="TAT"/>
    <property type="match status" value="1"/>
</dbReference>
<comment type="caution">
    <text evidence="2">The sequence shown here is derived from an EMBL/GenBank/DDBJ whole genome shotgun (WGS) entry which is preliminary data.</text>
</comment>
<feature type="region of interest" description="Disordered" evidence="1">
    <location>
        <begin position="189"/>
        <end position="208"/>
    </location>
</feature>
<evidence type="ECO:0000256" key="1">
    <source>
        <dbReference type="SAM" id="MobiDB-lite"/>
    </source>
</evidence>
<evidence type="ECO:0000313" key="2">
    <source>
        <dbReference type="EMBL" id="MFC5973320.1"/>
    </source>
</evidence>
<dbReference type="AlphaFoldDB" id="A0ABD5RT35"/>
<dbReference type="Proteomes" id="UP001596099">
    <property type="component" value="Unassembled WGS sequence"/>
</dbReference>
<evidence type="ECO:0000313" key="3">
    <source>
        <dbReference type="Proteomes" id="UP001596099"/>
    </source>
</evidence>
<dbReference type="EMBL" id="JBHSQH010000001">
    <property type="protein sequence ID" value="MFC5973320.1"/>
    <property type="molecule type" value="Genomic_DNA"/>
</dbReference>
<dbReference type="InterPro" id="IPR006311">
    <property type="entry name" value="TAT_signal"/>
</dbReference>
<sequence length="208" mass="21625">MDDNTESGRRDLLNKSVGIGAAALLGAGGALTFSDGARAQATTNIDIADASVVTNDGSVDEVWITPTGSINWEGFDKPVSVIRVQFRSKVDGQTSFTTALDKTYPIGTNGGSGGTFSDVKYPENNGRVVLYSGTEANDLFGVPEDGETRTRTVTVELHIELLNAGKQRVTPPEAAEVVVTDTFEATTTNQAGSVTTNTNADAGMSGGS</sequence>
<evidence type="ECO:0008006" key="4">
    <source>
        <dbReference type="Google" id="ProtNLM"/>
    </source>
</evidence>
<keyword evidence="3" id="KW-1185">Reference proteome</keyword>
<proteinExistence type="predicted"/>
<organism evidence="2 3">
    <name type="scientific">Halomarina salina</name>
    <dbReference type="NCBI Taxonomy" id="1872699"/>
    <lineage>
        <taxon>Archaea</taxon>
        <taxon>Methanobacteriati</taxon>
        <taxon>Methanobacteriota</taxon>
        <taxon>Stenosarchaea group</taxon>
        <taxon>Halobacteria</taxon>
        <taxon>Halobacteriales</taxon>
        <taxon>Natronomonadaceae</taxon>
        <taxon>Halomarina</taxon>
    </lineage>
</organism>
<gene>
    <name evidence="2" type="ORF">ACFPYI_18475</name>
</gene>
<feature type="compositionally biased region" description="Polar residues" evidence="1">
    <location>
        <begin position="189"/>
        <end position="200"/>
    </location>
</feature>
<dbReference type="RefSeq" id="WP_247417732.1">
    <property type="nucleotide sequence ID" value="NZ_JALLGW010000001.1"/>
</dbReference>
<accession>A0ABD5RT35</accession>